<keyword evidence="3" id="KW-1185">Reference proteome</keyword>
<evidence type="ECO:0000256" key="1">
    <source>
        <dbReference type="ARBA" id="ARBA00023239"/>
    </source>
</evidence>
<dbReference type="PANTHER" id="PTHR10362">
    <property type="entry name" value="HISTIDINE AMMONIA-LYASE"/>
    <property type="match status" value="1"/>
</dbReference>
<accession>A0A841G3I5</accession>
<dbReference type="InterPro" id="IPR024083">
    <property type="entry name" value="Fumarase/histidase_N"/>
</dbReference>
<keyword evidence="1 2" id="KW-0456">Lyase</keyword>
<dbReference type="GO" id="GO:0045548">
    <property type="term" value="F:phenylalanine ammonia-lyase activity"/>
    <property type="evidence" value="ECO:0007669"/>
    <property type="project" value="UniProtKB-EC"/>
</dbReference>
<dbReference type="EC" id="4.3.1.24" evidence="2"/>
<gene>
    <name evidence="2" type="ORF">HNR73_006566</name>
</gene>
<dbReference type="AlphaFoldDB" id="A0A841G3I5"/>
<dbReference type="Gene3D" id="1.20.200.10">
    <property type="entry name" value="Fumarase/aspartase (Central domain)"/>
    <property type="match status" value="1"/>
</dbReference>
<dbReference type="SUPFAM" id="SSF48557">
    <property type="entry name" value="L-aspartase-like"/>
    <property type="match status" value="1"/>
</dbReference>
<evidence type="ECO:0000313" key="2">
    <source>
        <dbReference type="EMBL" id="MBB6038680.1"/>
    </source>
</evidence>
<comment type="caution">
    <text evidence="2">The sequence shown here is derived from an EMBL/GenBank/DDBJ whole genome shotgun (WGS) entry which is preliminary data.</text>
</comment>
<protein>
    <submittedName>
        <fullName evidence="2">Histidine ammonia-lyase/phenylalanine ammonia-lyase</fullName>
        <ecNumber evidence="2">4.3.1.24</ecNumber>
        <ecNumber evidence="2">4.3.1.3</ecNumber>
    </submittedName>
</protein>
<evidence type="ECO:0000313" key="3">
    <source>
        <dbReference type="Proteomes" id="UP000548476"/>
    </source>
</evidence>
<sequence>MTITEHPHAGATQLTVSLGGDTLGIADIAAIARRSEAVAVTVAADARERMRASVALRDDLIATGQPIYGVTTGVGNSVTTHLSPERAEYMMAVGFRKLLVGSGPAAAPDVTRAMMLVRANCLARGHSAIRPEAVDLILAFLGRDILPIVPECGSVGASGDLAPLAYLVEVLTGGGTVLHRGLRRSTTEVLAEEGLSPLRLQPKEGMALLNGTSFMAAFAALAVHDATELALVSDVCTALAVEALTGNMDHFHPRLHAQKPHPGQVRSAARIRSLLDGSRLAVTHADILAATPTVGSGEIQRVERGVQDRYSIRCAPHVAGVLADTLDCFKTWVEVEVNSSNDNPLFDVDLGIVHNGGHFYGGHMGQAGDALKLAVANVADLLDRQLALLVDAKYNRGLPDNLVRHHAVDDPRAGMHHGLKGTQIAASALTAEALYRAAPATLHSRSTEAHNQDKVSMGATAVRGARDVVELTGRVAAIHLLAACQAVDLRGGPQMLADGTRAAYEAVRGLVPFVDVEGRLDEDLASIARFVAEGGVGRAVAGSLPNC</sequence>
<proteinExistence type="predicted"/>
<name>A0A841G3I5_9ACTN</name>
<dbReference type="InterPro" id="IPR022313">
    <property type="entry name" value="Phe/His_NH3-lyase_AS"/>
</dbReference>
<organism evidence="2 3">
    <name type="scientific">Phytomonospora endophytica</name>
    <dbReference type="NCBI Taxonomy" id="714109"/>
    <lineage>
        <taxon>Bacteria</taxon>
        <taxon>Bacillati</taxon>
        <taxon>Actinomycetota</taxon>
        <taxon>Actinomycetes</taxon>
        <taxon>Micromonosporales</taxon>
        <taxon>Micromonosporaceae</taxon>
        <taxon>Phytomonospora</taxon>
    </lineage>
</organism>
<dbReference type="Proteomes" id="UP000548476">
    <property type="component" value="Unassembled WGS sequence"/>
</dbReference>
<dbReference type="Pfam" id="PF00221">
    <property type="entry name" value="Lyase_aromatic"/>
    <property type="match status" value="1"/>
</dbReference>
<dbReference type="EMBL" id="JACHGT010000017">
    <property type="protein sequence ID" value="MBB6038680.1"/>
    <property type="molecule type" value="Genomic_DNA"/>
</dbReference>
<dbReference type="GO" id="GO:0004397">
    <property type="term" value="F:histidine ammonia-lyase activity"/>
    <property type="evidence" value="ECO:0007669"/>
    <property type="project" value="UniProtKB-EC"/>
</dbReference>
<dbReference type="InterPro" id="IPR001106">
    <property type="entry name" value="Aromatic_Lyase"/>
</dbReference>
<dbReference type="PROSITE" id="PS00488">
    <property type="entry name" value="PAL_HISTIDASE"/>
    <property type="match status" value="1"/>
</dbReference>
<reference evidence="2 3" key="1">
    <citation type="submission" date="2020-08" db="EMBL/GenBank/DDBJ databases">
        <title>Genomic Encyclopedia of Type Strains, Phase IV (KMG-IV): sequencing the most valuable type-strain genomes for metagenomic binning, comparative biology and taxonomic classification.</title>
        <authorList>
            <person name="Goeker M."/>
        </authorList>
    </citation>
    <scope>NUCLEOTIDE SEQUENCE [LARGE SCALE GENOMIC DNA]</scope>
    <source>
        <strain evidence="2 3">YIM 65646</strain>
    </source>
</reference>
<dbReference type="CDD" id="cd00332">
    <property type="entry name" value="PAL-HAL"/>
    <property type="match status" value="1"/>
</dbReference>
<dbReference type="EC" id="4.3.1.3" evidence="2"/>
<dbReference type="InterPro" id="IPR008948">
    <property type="entry name" value="L-Aspartase-like"/>
</dbReference>
<dbReference type="RefSeq" id="WP_184791457.1">
    <property type="nucleotide sequence ID" value="NZ_BONT01000069.1"/>
</dbReference>
<dbReference type="Gene3D" id="1.10.275.10">
    <property type="entry name" value="Fumarase/aspartase (N-terminal domain)"/>
    <property type="match status" value="1"/>
</dbReference>